<accession>D8SHX3</accession>
<dbReference type="Gene3D" id="3.10.20.90">
    <property type="entry name" value="Phosphatidylinositol 3-kinase Catalytic Subunit, Chain A, domain 1"/>
    <property type="match status" value="1"/>
</dbReference>
<dbReference type="Gene3D" id="3.30.2410.10">
    <property type="entry name" value="Hect, E3 ligase catalytic domain"/>
    <property type="match status" value="1"/>
</dbReference>
<dbReference type="GO" id="GO:0005737">
    <property type="term" value="C:cytoplasm"/>
    <property type="evidence" value="ECO:0000318"/>
    <property type="project" value="GO_Central"/>
</dbReference>
<evidence type="ECO:0000256" key="6">
    <source>
        <dbReference type="PROSITE-ProRule" id="PRU00104"/>
    </source>
</evidence>
<keyword evidence="5 6" id="KW-0833">Ubl conjugation pathway</keyword>
<dbReference type="PANTHER" id="PTHR11254:SF424">
    <property type="entry name" value="E3 UBIQUITIN-PROTEIN LIGASE UPL5"/>
    <property type="match status" value="1"/>
</dbReference>
<dbReference type="InterPro" id="IPR029071">
    <property type="entry name" value="Ubiquitin-like_domsf"/>
</dbReference>
<organism evidence="10">
    <name type="scientific">Selaginella moellendorffii</name>
    <name type="common">Spikemoss</name>
    <dbReference type="NCBI Taxonomy" id="88036"/>
    <lineage>
        <taxon>Eukaryota</taxon>
        <taxon>Viridiplantae</taxon>
        <taxon>Streptophyta</taxon>
        <taxon>Embryophyta</taxon>
        <taxon>Tracheophyta</taxon>
        <taxon>Lycopodiopsida</taxon>
        <taxon>Selaginellales</taxon>
        <taxon>Selaginellaceae</taxon>
        <taxon>Selaginella</taxon>
    </lineage>
</organism>
<dbReference type="InterPro" id="IPR000626">
    <property type="entry name" value="Ubiquitin-like_dom"/>
</dbReference>
<dbReference type="CDD" id="cd16107">
    <property type="entry name" value="Ubl_AtUPL5_like"/>
    <property type="match status" value="1"/>
</dbReference>
<evidence type="ECO:0000259" key="8">
    <source>
        <dbReference type="PROSITE" id="PS50237"/>
    </source>
</evidence>
<dbReference type="Pfam" id="PF00240">
    <property type="entry name" value="ubiquitin"/>
    <property type="match status" value="1"/>
</dbReference>
<dbReference type="EMBL" id="GL377620">
    <property type="protein sequence ID" value="EFJ16195.1"/>
    <property type="molecule type" value="Genomic_DNA"/>
</dbReference>
<evidence type="ECO:0000313" key="10">
    <source>
        <dbReference type="Proteomes" id="UP000001514"/>
    </source>
</evidence>
<gene>
    <name evidence="9" type="primary">UPL5-1</name>
    <name evidence="9" type="ORF">SELMODRAFT_117305</name>
</gene>
<dbReference type="AlphaFoldDB" id="D8SHX3"/>
<dbReference type="InParanoid" id="D8SHX3"/>
<evidence type="ECO:0000256" key="2">
    <source>
        <dbReference type="ARBA" id="ARBA00004906"/>
    </source>
</evidence>
<feature type="domain" description="HECT" evidence="8">
    <location>
        <begin position="460"/>
        <end position="810"/>
    </location>
</feature>
<dbReference type="Gene3D" id="3.90.1750.10">
    <property type="entry name" value="Hect, E3 ligase catalytic domains"/>
    <property type="match status" value="1"/>
</dbReference>
<dbReference type="PROSITE" id="PS50053">
    <property type="entry name" value="UBIQUITIN_2"/>
    <property type="match status" value="1"/>
</dbReference>
<evidence type="ECO:0000259" key="7">
    <source>
        <dbReference type="PROSITE" id="PS50053"/>
    </source>
</evidence>
<dbReference type="eggNOG" id="KOG0940">
    <property type="taxonomic scope" value="Eukaryota"/>
</dbReference>
<dbReference type="InterPro" id="IPR019956">
    <property type="entry name" value="Ubiquitin_dom"/>
</dbReference>
<dbReference type="GO" id="GO:0016874">
    <property type="term" value="F:ligase activity"/>
    <property type="evidence" value="ECO:0007669"/>
    <property type="project" value="UniProtKB-KW"/>
</dbReference>
<evidence type="ECO:0000256" key="5">
    <source>
        <dbReference type="ARBA" id="ARBA00022786"/>
    </source>
</evidence>
<dbReference type="GO" id="GO:0061630">
    <property type="term" value="F:ubiquitin protein ligase activity"/>
    <property type="evidence" value="ECO:0000318"/>
    <property type="project" value="GO_Central"/>
</dbReference>
<dbReference type="InterPro" id="IPR000569">
    <property type="entry name" value="HECT_dom"/>
</dbReference>
<dbReference type="PROSITE" id="PS50237">
    <property type="entry name" value="HECT"/>
    <property type="match status" value="1"/>
</dbReference>
<dbReference type="KEGG" id="smo:SELMODRAFT_117305"/>
<feature type="active site" description="Glycyl thioester intermediate" evidence="6">
    <location>
        <position position="776"/>
    </location>
</feature>
<reference evidence="9 10" key="1">
    <citation type="journal article" date="2011" name="Science">
        <title>The Selaginella genome identifies genetic changes associated with the evolution of vascular plants.</title>
        <authorList>
            <person name="Banks J.A."/>
            <person name="Nishiyama T."/>
            <person name="Hasebe M."/>
            <person name="Bowman J.L."/>
            <person name="Gribskov M."/>
            <person name="dePamphilis C."/>
            <person name="Albert V.A."/>
            <person name="Aono N."/>
            <person name="Aoyama T."/>
            <person name="Ambrose B.A."/>
            <person name="Ashton N.W."/>
            <person name="Axtell M.J."/>
            <person name="Barker E."/>
            <person name="Barker M.S."/>
            <person name="Bennetzen J.L."/>
            <person name="Bonawitz N.D."/>
            <person name="Chapple C."/>
            <person name="Cheng C."/>
            <person name="Correa L.G."/>
            <person name="Dacre M."/>
            <person name="DeBarry J."/>
            <person name="Dreyer I."/>
            <person name="Elias M."/>
            <person name="Engstrom E.M."/>
            <person name="Estelle M."/>
            <person name="Feng L."/>
            <person name="Finet C."/>
            <person name="Floyd S.K."/>
            <person name="Frommer W.B."/>
            <person name="Fujita T."/>
            <person name="Gramzow L."/>
            <person name="Gutensohn M."/>
            <person name="Harholt J."/>
            <person name="Hattori M."/>
            <person name="Heyl A."/>
            <person name="Hirai T."/>
            <person name="Hiwatashi Y."/>
            <person name="Ishikawa M."/>
            <person name="Iwata M."/>
            <person name="Karol K.G."/>
            <person name="Koehler B."/>
            <person name="Kolukisaoglu U."/>
            <person name="Kubo M."/>
            <person name="Kurata T."/>
            <person name="Lalonde S."/>
            <person name="Li K."/>
            <person name="Li Y."/>
            <person name="Litt A."/>
            <person name="Lyons E."/>
            <person name="Manning G."/>
            <person name="Maruyama T."/>
            <person name="Michael T.P."/>
            <person name="Mikami K."/>
            <person name="Miyazaki S."/>
            <person name="Morinaga S."/>
            <person name="Murata T."/>
            <person name="Mueller-Roeber B."/>
            <person name="Nelson D.R."/>
            <person name="Obara M."/>
            <person name="Oguri Y."/>
            <person name="Olmstead R.G."/>
            <person name="Onodera N."/>
            <person name="Petersen B.L."/>
            <person name="Pils B."/>
            <person name="Prigge M."/>
            <person name="Rensing S.A."/>
            <person name="Riano-Pachon D.M."/>
            <person name="Roberts A.W."/>
            <person name="Sato Y."/>
            <person name="Scheller H.V."/>
            <person name="Schulz B."/>
            <person name="Schulz C."/>
            <person name="Shakirov E.V."/>
            <person name="Shibagaki N."/>
            <person name="Shinohara N."/>
            <person name="Shippen D.E."/>
            <person name="Soerensen I."/>
            <person name="Sotooka R."/>
            <person name="Sugimoto N."/>
            <person name="Sugita M."/>
            <person name="Sumikawa N."/>
            <person name="Tanurdzic M."/>
            <person name="Theissen G."/>
            <person name="Ulvskov P."/>
            <person name="Wakazuki S."/>
            <person name="Weng J.K."/>
            <person name="Willats W.W."/>
            <person name="Wipf D."/>
            <person name="Wolf P.G."/>
            <person name="Yang L."/>
            <person name="Zimmer A.D."/>
            <person name="Zhu Q."/>
            <person name="Mitros T."/>
            <person name="Hellsten U."/>
            <person name="Loque D."/>
            <person name="Otillar R."/>
            <person name="Salamov A."/>
            <person name="Schmutz J."/>
            <person name="Shapiro H."/>
            <person name="Lindquist E."/>
            <person name="Lucas S."/>
            <person name="Rokhsar D."/>
            <person name="Grigoriev I.V."/>
        </authorList>
    </citation>
    <scope>NUCLEOTIDE SEQUENCE [LARGE SCALE GENOMIC DNA]</scope>
</reference>
<dbReference type="SUPFAM" id="SSF56204">
    <property type="entry name" value="Hect, E3 ligase catalytic domain"/>
    <property type="match status" value="1"/>
</dbReference>
<evidence type="ECO:0000256" key="1">
    <source>
        <dbReference type="ARBA" id="ARBA00000885"/>
    </source>
</evidence>
<dbReference type="GO" id="GO:0006511">
    <property type="term" value="P:ubiquitin-dependent protein catabolic process"/>
    <property type="evidence" value="ECO:0000318"/>
    <property type="project" value="GO_Central"/>
</dbReference>
<comment type="pathway">
    <text evidence="2">Protein modification; protein ubiquitination.</text>
</comment>
<dbReference type="OMA" id="EHGDTWI"/>
<dbReference type="Gramene" id="EFJ16195">
    <property type="protein sequence ID" value="EFJ16195"/>
    <property type="gene ID" value="SELMODRAFT_117305"/>
</dbReference>
<evidence type="ECO:0000313" key="9">
    <source>
        <dbReference type="EMBL" id="EFJ16195.1"/>
    </source>
</evidence>
<name>D8SHX3_SELML</name>
<dbReference type="SMART" id="SM00119">
    <property type="entry name" value="HECTc"/>
    <property type="match status" value="1"/>
</dbReference>
<sequence length="810" mass="91949">MEVDRGVSCPSSSSHLQFFVKTYIDGKTIVLHATASDTIESVHQQILVRTGLPLLEQRLIFGGRQLQHDQSLETCHVTNDATLHLVARMRSTALPHSWQLINDLVATIRKMYGLSGDEVSRLGSKLTQCQDSVRTGVQEFLKMTSKSVPVLEHMQVFQLSGATSALVMLLLSPVESNRICAEESIKFFLTGNDDYLPVHLHCHSAPVLLDFCKLLSKSAPSHPLYRSCRSALARLLDGSDAAHGNPFFHEVKAETIVSDFSPFANELAESLLTRLQDYRSFPGQEFSSYIKEAKDFTAFITHICKSMATTQAQAQAQQVGTAGWLDSIFHRLLVELDKCLVTVLWQHEKFQEGGPRSTQGVEERPFARAPFLFVLKGLHAVAKLSDISSMKLLSLLRSQRLALNVLVSQSRWQDHDFWLLEYKRFLEFDSKKRLVMAMLPEPQDDHEERQEIVIQRSQLLTESLEQLVYVEAENIQGGLSVEFSSEEATGPGVLREWFFMVCKEIFNPQFALFLPCPNDRRRFYPNPASGVNPGHLTYFKFCGRVIALAMMHRVQVDVTFALFFFKQLAGLPITWEDSRDADPALYASCKNILEMDPDSIDSDTLGLTFVTEMELLGSRKVLELCPGGKDMAVTSTNRRHFVDLMVQRRLVAAVADQVKWFSQGFSDLLSNTSIHQFLRPLDLEDLDLMLYGKDREISVEDWKQHTEYHDYTASDEQARWFWEVVEEMSPERRRKLLFFATSVTHLPPEGFAGLTSKFHIHKSLTNVTWLPTAHTCFYQLILPPYSSFDVMHRSLYAITADHIAEGFGFA</sequence>
<dbReference type="STRING" id="88036.D8SHX3"/>
<dbReference type="SMART" id="SM00213">
    <property type="entry name" value="UBQ"/>
    <property type="match status" value="1"/>
</dbReference>
<keyword evidence="10" id="KW-1185">Reference proteome</keyword>
<feature type="domain" description="Ubiquitin-like" evidence="7">
    <location>
        <begin position="16"/>
        <end position="92"/>
    </location>
</feature>
<dbReference type="HOGENOM" id="CLU_002173_8_1_1"/>
<dbReference type="InterPro" id="IPR050409">
    <property type="entry name" value="E3_ubiq-protein_ligase"/>
</dbReference>
<dbReference type="PANTHER" id="PTHR11254">
    <property type="entry name" value="HECT DOMAIN UBIQUITIN-PROTEIN LIGASE"/>
    <property type="match status" value="1"/>
</dbReference>
<keyword evidence="9" id="KW-0436">Ligase</keyword>
<dbReference type="InterPro" id="IPR035983">
    <property type="entry name" value="Hect_E3_ubiquitin_ligase"/>
</dbReference>
<dbReference type="SUPFAM" id="SSF54236">
    <property type="entry name" value="Ubiquitin-like"/>
    <property type="match status" value="1"/>
</dbReference>
<dbReference type="PRINTS" id="PR00348">
    <property type="entry name" value="UBIQUITIN"/>
</dbReference>
<keyword evidence="4" id="KW-0808">Transferase</keyword>
<proteinExistence type="predicted"/>
<dbReference type="EC" id="2.3.2.26" evidence="3"/>
<dbReference type="Pfam" id="PF00632">
    <property type="entry name" value="HECT"/>
    <property type="match status" value="1"/>
</dbReference>
<protein>
    <recommendedName>
        <fullName evidence="3">HECT-type E3 ubiquitin transferase</fullName>
        <ecNumber evidence="3">2.3.2.26</ecNumber>
    </recommendedName>
</protein>
<dbReference type="CDD" id="cd00078">
    <property type="entry name" value="HECTc"/>
    <property type="match status" value="1"/>
</dbReference>
<comment type="catalytic activity">
    <reaction evidence="1">
        <text>S-ubiquitinyl-[E2 ubiquitin-conjugating enzyme]-L-cysteine + [acceptor protein]-L-lysine = [E2 ubiquitin-conjugating enzyme]-L-cysteine + N(6)-ubiquitinyl-[acceptor protein]-L-lysine.</text>
        <dbReference type="EC" id="2.3.2.26"/>
    </reaction>
</comment>
<evidence type="ECO:0000256" key="4">
    <source>
        <dbReference type="ARBA" id="ARBA00022679"/>
    </source>
</evidence>
<dbReference type="FunCoup" id="D8SHX3">
    <property type="interactions" value="1752"/>
</dbReference>
<evidence type="ECO:0000256" key="3">
    <source>
        <dbReference type="ARBA" id="ARBA00012485"/>
    </source>
</evidence>
<dbReference type="Gene3D" id="3.30.2160.10">
    <property type="entry name" value="Hect, E3 ligase catalytic domain"/>
    <property type="match status" value="1"/>
</dbReference>
<dbReference type="Proteomes" id="UP000001514">
    <property type="component" value="Unassembled WGS sequence"/>
</dbReference>